<dbReference type="Pfam" id="PF06127">
    <property type="entry name" value="Mpo1-like"/>
    <property type="match status" value="1"/>
</dbReference>
<reference evidence="2" key="1">
    <citation type="journal article" date="2015" name="Nature">
        <title>Complex archaea that bridge the gap between prokaryotes and eukaryotes.</title>
        <authorList>
            <person name="Spang A."/>
            <person name="Saw J.H."/>
            <person name="Jorgensen S.L."/>
            <person name="Zaremba-Niedzwiedzka K."/>
            <person name="Martijn J."/>
            <person name="Lind A.E."/>
            <person name="van Eijk R."/>
            <person name="Schleper C."/>
            <person name="Guy L."/>
            <person name="Ettema T.J."/>
        </authorList>
    </citation>
    <scope>NUCLEOTIDE SEQUENCE</scope>
</reference>
<dbReference type="AlphaFoldDB" id="A0A0F9ITJ8"/>
<evidence type="ECO:0000256" key="1">
    <source>
        <dbReference type="SAM" id="Phobius"/>
    </source>
</evidence>
<accession>A0A0F9ITJ8</accession>
<keyword evidence="1" id="KW-0812">Transmembrane</keyword>
<feature type="transmembrane region" description="Helical" evidence="1">
    <location>
        <begin position="43"/>
        <end position="61"/>
    </location>
</feature>
<feature type="transmembrane region" description="Helical" evidence="1">
    <location>
        <begin position="20"/>
        <end position="37"/>
    </location>
</feature>
<organism evidence="2">
    <name type="scientific">marine sediment metagenome</name>
    <dbReference type="NCBI Taxonomy" id="412755"/>
    <lineage>
        <taxon>unclassified sequences</taxon>
        <taxon>metagenomes</taxon>
        <taxon>ecological metagenomes</taxon>
    </lineage>
</organism>
<keyword evidence="1" id="KW-1133">Transmembrane helix</keyword>
<gene>
    <name evidence="2" type="ORF">LCGC14_1905040</name>
</gene>
<comment type="caution">
    <text evidence="2">The sequence shown here is derived from an EMBL/GenBank/DDBJ whole genome shotgun (WGS) entry which is preliminary data.</text>
</comment>
<evidence type="ECO:0008006" key="3">
    <source>
        <dbReference type="Google" id="ProtNLM"/>
    </source>
</evidence>
<dbReference type="InterPro" id="IPR009305">
    <property type="entry name" value="Mpo1-like"/>
</dbReference>
<dbReference type="EMBL" id="LAZR01020016">
    <property type="protein sequence ID" value="KKL90402.1"/>
    <property type="molecule type" value="Genomic_DNA"/>
</dbReference>
<evidence type="ECO:0000313" key="2">
    <source>
        <dbReference type="EMBL" id="KKL90402.1"/>
    </source>
</evidence>
<protein>
    <recommendedName>
        <fullName evidence="3">DUF962 domain-containing protein</fullName>
    </recommendedName>
</protein>
<sequence length="78" mass="8773">MIAKLIRNWIARHRNRTNLMLHAVGIPATIAAVPLAIMRHFLFAVGLFIAGYALQFLGHMLEGTPSGEGKLLRRILRR</sequence>
<keyword evidence="1" id="KW-0472">Membrane</keyword>
<name>A0A0F9ITJ8_9ZZZZ</name>
<proteinExistence type="predicted"/>